<evidence type="ECO:0000256" key="1">
    <source>
        <dbReference type="SAM" id="MobiDB-lite"/>
    </source>
</evidence>
<gene>
    <name evidence="2" type="ORF">GCM10010423_23080</name>
</gene>
<comment type="caution">
    <text evidence="2">The sequence shown here is derived from an EMBL/GenBank/DDBJ whole genome shotgun (WGS) entry which is preliminary data.</text>
</comment>
<evidence type="ECO:0000313" key="3">
    <source>
        <dbReference type="Proteomes" id="UP001501095"/>
    </source>
</evidence>
<feature type="region of interest" description="Disordered" evidence="1">
    <location>
        <begin position="1"/>
        <end position="59"/>
    </location>
</feature>
<accession>A0ABN3NSA7</accession>
<evidence type="ECO:0000313" key="2">
    <source>
        <dbReference type="EMBL" id="GAA2527985.1"/>
    </source>
</evidence>
<protein>
    <submittedName>
        <fullName evidence="2">Uncharacterized protein</fullName>
    </submittedName>
</protein>
<reference evidence="2 3" key="1">
    <citation type="journal article" date="2019" name="Int. J. Syst. Evol. Microbiol.">
        <title>The Global Catalogue of Microorganisms (GCM) 10K type strain sequencing project: providing services to taxonomists for standard genome sequencing and annotation.</title>
        <authorList>
            <consortium name="The Broad Institute Genomics Platform"/>
            <consortium name="The Broad Institute Genome Sequencing Center for Infectious Disease"/>
            <person name="Wu L."/>
            <person name="Ma J."/>
        </authorList>
    </citation>
    <scope>NUCLEOTIDE SEQUENCE [LARGE SCALE GENOMIC DNA]</scope>
    <source>
        <strain evidence="2 3">JCM 6924</strain>
    </source>
</reference>
<sequence>MYSIVVVPPPTTEDERDRTPIRCAPGPYPTPGAPDNVAHSRVRAASGAGPAAPPGEVTR</sequence>
<keyword evidence="3" id="KW-1185">Reference proteome</keyword>
<proteinExistence type="predicted"/>
<organism evidence="2 3">
    <name type="scientific">Streptomyces levis</name>
    <dbReference type="NCBI Taxonomy" id="285566"/>
    <lineage>
        <taxon>Bacteria</taxon>
        <taxon>Bacillati</taxon>
        <taxon>Actinomycetota</taxon>
        <taxon>Actinomycetes</taxon>
        <taxon>Kitasatosporales</taxon>
        <taxon>Streptomycetaceae</taxon>
        <taxon>Streptomyces</taxon>
    </lineage>
</organism>
<dbReference type="Proteomes" id="UP001501095">
    <property type="component" value="Unassembled WGS sequence"/>
</dbReference>
<dbReference type="EMBL" id="BAAATM010000008">
    <property type="protein sequence ID" value="GAA2527985.1"/>
    <property type="molecule type" value="Genomic_DNA"/>
</dbReference>
<name>A0ABN3NSA7_9ACTN</name>